<evidence type="ECO:0000313" key="1">
    <source>
        <dbReference type="EMBL" id="KAI4457016.1"/>
    </source>
</evidence>
<reference evidence="1" key="1">
    <citation type="submission" date="2022-04" db="EMBL/GenBank/DDBJ databases">
        <title>Chromosome-scale genome assembly of Holotrichia oblita Faldermann.</title>
        <authorList>
            <person name="Rongchong L."/>
        </authorList>
    </citation>
    <scope>NUCLEOTIDE SEQUENCE</scope>
    <source>
        <strain evidence="1">81SQS9</strain>
    </source>
</reference>
<protein>
    <submittedName>
        <fullName evidence="1">Uncharacterized protein</fullName>
    </submittedName>
</protein>
<keyword evidence="2" id="KW-1185">Reference proteome</keyword>
<accession>A0ACB9SPA4</accession>
<organism evidence="1 2">
    <name type="scientific">Holotrichia oblita</name>
    <name type="common">Chafer beetle</name>
    <dbReference type="NCBI Taxonomy" id="644536"/>
    <lineage>
        <taxon>Eukaryota</taxon>
        <taxon>Metazoa</taxon>
        <taxon>Ecdysozoa</taxon>
        <taxon>Arthropoda</taxon>
        <taxon>Hexapoda</taxon>
        <taxon>Insecta</taxon>
        <taxon>Pterygota</taxon>
        <taxon>Neoptera</taxon>
        <taxon>Endopterygota</taxon>
        <taxon>Coleoptera</taxon>
        <taxon>Polyphaga</taxon>
        <taxon>Scarabaeiformia</taxon>
        <taxon>Scarabaeidae</taxon>
        <taxon>Melolonthinae</taxon>
        <taxon>Holotrichia</taxon>
    </lineage>
</organism>
<dbReference type="Proteomes" id="UP001056778">
    <property type="component" value="Chromosome 8"/>
</dbReference>
<dbReference type="EMBL" id="CM043022">
    <property type="protein sequence ID" value="KAI4457016.1"/>
    <property type="molecule type" value="Genomic_DNA"/>
</dbReference>
<evidence type="ECO:0000313" key="2">
    <source>
        <dbReference type="Proteomes" id="UP001056778"/>
    </source>
</evidence>
<name>A0ACB9SPA4_HOLOL</name>
<sequence length="229" mass="25919">MKELFNMNAGSNSSFALMQRGIYASSNFITIIILTSVINTESAPTKKDQRKSKSLSYFDYIQTSDDDNDFHNYIDEDFTINHDDEYDVNEISRTIPTKRRVTNPKPTLDSPIYYIRLPPQPYMFIPGLGYVSQPTEPGPGSLLNVPVNFISNGKPASIYQWNGAFAGFQTPIKQNPPKPELVKTKTKPIDSRIHRIPGKYAFNGKPNSIYVLNDSYNSIYGDALHSFYP</sequence>
<gene>
    <name evidence="1" type="ORF">MML48_8g00007642</name>
</gene>
<proteinExistence type="predicted"/>
<comment type="caution">
    <text evidence="1">The sequence shown here is derived from an EMBL/GenBank/DDBJ whole genome shotgun (WGS) entry which is preliminary data.</text>
</comment>